<reference evidence="2" key="1">
    <citation type="submission" date="2023-07" db="EMBL/GenBank/DDBJ databases">
        <title>30 novel species of actinomycetes from the DSMZ collection.</title>
        <authorList>
            <person name="Nouioui I."/>
        </authorList>
    </citation>
    <scope>NUCLEOTIDE SEQUENCE [LARGE SCALE GENOMIC DNA]</scope>
    <source>
        <strain evidence="2">DSM 44399</strain>
    </source>
</reference>
<dbReference type="RefSeq" id="WP_311425558.1">
    <property type="nucleotide sequence ID" value="NZ_JAVREH010000104.1"/>
</dbReference>
<keyword evidence="2" id="KW-1185">Reference proteome</keyword>
<organism evidence="1 2">
    <name type="scientific">Jatrophihabitans lederbergiae</name>
    <dbReference type="NCBI Taxonomy" id="3075547"/>
    <lineage>
        <taxon>Bacteria</taxon>
        <taxon>Bacillati</taxon>
        <taxon>Actinomycetota</taxon>
        <taxon>Actinomycetes</taxon>
        <taxon>Jatrophihabitantales</taxon>
        <taxon>Jatrophihabitantaceae</taxon>
        <taxon>Jatrophihabitans</taxon>
    </lineage>
</organism>
<proteinExistence type="predicted"/>
<accession>A0ABU2JHF6</accession>
<comment type="caution">
    <text evidence="1">The sequence shown here is derived from an EMBL/GenBank/DDBJ whole genome shotgun (WGS) entry which is preliminary data.</text>
</comment>
<gene>
    <name evidence="1" type="ORF">RM423_23990</name>
</gene>
<protein>
    <submittedName>
        <fullName evidence="1">Uncharacterized protein</fullName>
    </submittedName>
</protein>
<evidence type="ECO:0000313" key="2">
    <source>
        <dbReference type="Proteomes" id="UP001183176"/>
    </source>
</evidence>
<evidence type="ECO:0000313" key="1">
    <source>
        <dbReference type="EMBL" id="MDT0264421.1"/>
    </source>
</evidence>
<dbReference type="Proteomes" id="UP001183176">
    <property type="component" value="Unassembled WGS sequence"/>
</dbReference>
<name>A0ABU2JHF6_9ACTN</name>
<sequence>MGRITTLGFDFPMPGELPRGNWAGGGWTIRIKSSWKPRILELLAGWTYPVTKESIYPPIECAKAAVNEAARQAASTL</sequence>
<dbReference type="EMBL" id="JAVREH010000104">
    <property type="protein sequence ID" value="MDT0264421.1"/>
    <property type="molecule type" value="Genomic_DNA"/>
</dbReference>